<comment type="caution">
    <text evidence="1">The sequence shown here is derived from an EMBL/GenBank/DDBJ whole genome shotgun (WGS) entry which is preliminary data.</text>
</comment>
<dbReference type="Gene3D" id="3.60.70.12">
    <property type="entry name" value="L-amino peptidase D-ALA esterase/amidase"/>
    <property type="match status" value="1"/>
</dbReference>
<dbReference type="InterPro" id="IPR016117">
    <property type="entry name" value="ArgJ-like_dom_sf"/>
</dbReference>
<dbReference type="Proteomes" id="UP000320781">
    <property type="component" value="Unassembled WGS sequence"/>
</dbReference>
<organism evidence="1 2">
    <name type="scientific">Aerophobetes bacterium</name>
    <dbReference type="NCBI Taxonomy" id="2030807"/>
    <lineage>
        <taxon>Bacteria</taxon>
        <taxon>Candidatus Aerophobota</taxon>
    </lineage>
</organism>
<feature type="non-terminal residue" evidence="1">
    <location>
        <position position="63"/>
    </location>
</feature>
<sequence>MKKPGWGKEANLREIEGGITAPRGFEAAGVHCGIKKMDPDLALIYSSHSAVACGLFTSNKVKG</sequence>
<evidence type="ECO:0000313" key="1">
    <source>
        <dbReference type="EMBL" id="TES85173.1"/>
    </source>
</evidence>
<name>A0A523QI15_UNCAE</name>
<accession>A0A523QI15</accession>
<evidence type="ECO:0000313" key="2">
    <source>
        <dbReference type="Proteomes" id="UP000320781"/>
    </source>
</evidence>
<proteinExistence type="predicted"/>
<reference evidence="1 2" key="1">
    <citation type="submission" date="2019-03" db="EMBL/GenBank/DDBJ databases">
        <title>Metabolic potential of uncultured bacteria and archaea associated with petroleum seepage in deep-sea sediments.</title>
        <authorList>
            <person name="Dong X."/>
            <person name="Hubert C."/>
        </authorList>
    </citation>
    <scope>NUCLEOTIDE SEQUENCE [LARGE SCALE GENOMIC DNA]</scope>
    <source>
        <strain evidence="1">E44_bin92</strain>
    </source>
</reference>
<dbReference type="AlphaFoldDB" id="A0A523QI15"/>
<dbReference type="EMBL" id="SOKU01000248">
    <property type="protein sequence ID" value="TES85173.1"/>
    <property type="molecule type" value="Genomic_DNA"/>
</dbReference>
<dbReference type="SUPFAM" id="SSF56266">
    <property type="entry name" value="DmpA/ArgJ-like"/>
    <property type="match status" value="1"/>
</dbReference>
<protein>
    <submittedName>
        <fullName evidence="1">Uncharacterized protein</fullName>
    </submittedName>
</protein>
<gene>
    <name evidence="1" type="ORF">E3J95_05065</name>
</gene>